<feature type="transmembrane region" description="Helical" evidence="7">
    <location>
        <begin position="501"/>
        <end position="521"/>
    </location>
</feature>
<feature type="domain" description="RCK C-terminal" evidence="8">
    <location>
        <begin position="218"/>
        <end position="302"/>
    </location>
</feature>
<evidence type="ECO:0000256" key="6">
    <source>
        <dbReference type="ARBA" id="ARBA00023136"/>
    </source>
</evidence>
<dbReference type="Pfam" id="PF03600">
    <property type="entry name" value="CitMHS"/>
    <property type="match status" value="1"/>
</dbReference>
<feature type="transmembrane region" description="Helical" evidence="7">
    <location>
        <begin position="64"/>
        <end position="83"/>
    </location>
</feature>
<feature type="transmembrane region" description="Helical" evidence="7">
    <location>
        <begin position="39"/>
        <end position="58"/>
    </location>
</feature>
<reference evidence="9 10" key="1">
    <citation type="submission" date="2020-10" db="EMBL/GenBank/DDBJ databases">
        <authorList>
            <person name="Castelo-Branco R."/>
            <person name="Eusebio N."/>
            <person name="Adriana R."/>
            <person name="Vieira A."/>
            <person name="Brugerolle De Fraissinette N."/>
            <person name="Rezende De Castro R."/>
            <person name="Schneider M.P."/>
            <person name="Vasconcelos V."/>
            <person name="Leao P.N."/>
        </authorList>
    </citation>
    <scope>NUCLEOTIDE SEQUENCE [LARGE SCALE GENOMIC DNA]</scope>
    <source>
        <strain evidence="9 10">LEGE 00031</strain>
    </source>
</reference>
<dbReference type="Gene3D" id="3.30.70.1450">
    <property type="entry name" value="Regulator of K+ conductance, C-terminal domain"/>
    <property type="match status" value="2"/>
</dbReference>
<sequence>MAFLQTWLADYQIPLTLAVIVFALVMFVLEWLPIDTTAILVAVILMVLGLVTPTEGLAGFSSSATVTIMAMFILSYGITRTGIIQVIRDSLIKFGGNSLRRQLLLMGLIVGPSSAFLNNTAIVAIFLPIVEEWARQRQISVSKLLIPLSYATILGGMITLLGTSTSILASGLAEKLTGQGFSIFQFTPLGLLTFSLGMTYVVLAAPALLPARRSVSDGNVAAEYQIKDYVSEIIIPPRSSLIGQTLRQSEIQRKFDIDVLEIIHNDTHFPQPLADRVLTMGDILLVRAGREDLLRIKDERGIEILADVQFVGAETSQAGPLESSEEKVAEVLILSNSRLIGSTLKDLRFRQRYNATVIAIRRGEELIRQRLGKVRLKFGDLLLLQGPRESFLGLQTTRELLVLEEKPLDNLRLDKAKTAIAIVALVIITAGLDILPISVTSWAGVMAMVISGCLKPGEIYGAIRWDVIFLLAGLIPLGTAMENSGTTAWFASFLADTGGHLSGYALLLLFYLATALLTEILSNNATVVLMLPIAFQVAQSLALNPLAFMFVVTFAASNSFMSPIGYQTNTMVYGPGGYRFTDFARIGAPLTVILTLATPLLVMLIYGVQQTN</sequence>
<dbReference type="InterPro" id="IPR031312">
    <property type="entry name" value="Na/sul_symport_CS"/>
</dbReference>
<dbReference type="Proteomes" id="UP000658720">
    <property type="component" value="Unassembled WGS sequence"/>
</dbReference>
<evidence type="ECO:0000256" key="7">
    <source>
        <dbReference type="SAM" id="Phobius"/>
    </source>
</evidence>
<keyword evidence="5 7" id="KW-1133">Transmembrane helix</keyword>
<feature type="domain" description="RCK C-terminal" evidence="8">
    <location>
        <begin position="316"/>
        <end position="403"/>
    </location>
</feature>
<dbReference type="Pfam" id="PF02080">
    <property type="entry name" value="TrkA_C"/>
    <property type="match status" value="2"/>
</dbReference>
<name>A0ABR9VTI7_9SYNC</name>
<evidence type="ECO:0000256" key="1">
    <source>
        <dbReference type="ARBA" id="ARBA00004141"/>
    </source>
</evidence>
<feature type="transmembrane region" description="Helical" evidence="7">
    <location>
        <begin position="541"/>
        <end position="566"/>
    </location>
</feature>
<gene>
    <name evidence="9" type="ORF">IQ217_12620</name>
</gene>
<feature type="transmembrane region" description="Helical" evidence="7">
    <location>
        <begin position="586"/>
        <end position="608"/>
    </location>
</feature>
<proteinExistence type="predicted"/>
<dbReference type="InterPro" id="IPR004680">
    <property type="entry name" value="Cit_transptr-like_dom"/>
</dbReference>
<feature type="transmembrane region" description="Helical" evidence="7">
    <location>
        <begin position="12"/>
        <end position="32"/>
    </location>
</feature>
<keyword evidence="10" id="KW-1185">Reference proteome</keyword>
<dbReference type="RefSeq" id="WP_194020207.1">
    <property type="nucleotide sequence ID" value="NZ_JADEVV010000036.1"/>
</dbReference>
<evidence type="ECO:0000256" key="5">
    <source>
        <dbReference type="ARBA" id="ARBA00022989"/>
    </source>
</evidence>
<keyword evidence="3 7" id="KW-0812">Transmembrane</keyword>
<evidence type="ECO:0000313" key="9">
    <source>
        <dbReference type="EMBL" id="MBE9254665.1"/>
    </source>
</evidence>
<accession>A0ABR9VTI7</accession>
<dbReference type="PROSITE" id="PS51202">
    <property type="entry name" value="RCK_C"/>
    <property type="match status" value="2"/>
</dbReference>
<keyword evidence="6 7" id="KW-0472">Membrane</keyword>
<organism evidence="9 10">
    <name type="scientific">Synechocystis salina LEGE 00031</name>
    <dbReference type="NCBI Taxonomy" id="1828736"/>
    <lineage>
        <taxon>Bacteria</taxon>
        <taxon>Bacillati</taxon>
        <taxon>Cyanobacteriota</taxon>
        <taxon>Cyanophyceae</taxon>
        <taxon>Synechococcales</taxon>
        <taxon>Merismopediaceae</taxon>
        <taxon>Synechocystis</taxon>
    </lineage>
</organism>
<feature type="transmembrane region" description="Helical" evidence="7">
    <location>
        <begin position="103"/>
        <end position="130"/>
    </location>
</feature>
<feature type="transmembrane region" description="Helical" evidence="7">
    <location>
        <begin position="419"/>
        <end position="450"/>
    </location>
</feature>
<dbReference type="SUPFAM" id="SSF116726">
    <property type="entry name" value="TrkA C-terminal domain-like"/>
    <property type="match status" value="2"/>
</dbReference>
<keyword evidence="2" id="KW-0813">Transport</keyword>
<evidence type="ECO:0000259" key="8">
    <source>
        <dbReference type="PROSITE" id="PS51202"/>
    </source>
</evidence>
<dbReference type="PANTHER" id="PTHR43652">
    <property type="entry name" value="BASIC AMINO ACID ANTIPORTER YFCC-RELATED"/>
    <property type="match status" value="1"/>
</dbReference>
<evidence type="ECO:0000256" key="2">
    <source>
        <dbReference type="ARBA" id="ARBA00022448"/>
    </source>
</evidence>
<dbReference type="PROSITE" id="PS01271">
    <property type="entry name" value="NA_SULFATE"/>
    <property type="match status" value="1"/>
</dbReference>
<protein>
    <submittedName>
        <fullName evidence="9">SLC13 family permease</fullName>
    </submittedName>
</protein>
<comment type="caution">
    <text evidence="9">The sequence shown here is derived from an EMBL/GenBank/DDBJ whole genome shotgun (WGS) entry which is preliminary data.</text>
</comment>
<dbReference type="PANTHER" id="PTHR43652:SF2">
    <property type="entry name" value="BASIC AMINO ACID ANTIPORTER YFCC-RELATED"/>
    <property type="match status" value="1"/>
</dbReference>
<keyword evidence="4" id="KW-0677">Repeat</keyword>
<comment type="subcellular location">
    <subcellularLocation>
        <location evidence="1">Membrane</location>
        <topology evidence="1">Multi-pass membrane protein</topology>
    </subcellularLocation>
</comment>
<dbReference type="InterPro" id="IPR006037">
    <property type="entry name" value="RCK_C"/>
</dbReference>
<dbReference type="InterPro" id="IPR036721">
    <property type="entry name" value="RCK_C_sf"/>
</dbReference>
<evidence type="ECO:0000313" key="10">
    <source>
        <dbReference type="Proteomes" id="UP000658720"/>
    </source>
</evidence>
<evidence type="ECO:0000256" key="3">
    <source>
        <dbReference type="ARBA" id="ARBA00022692"/>
    </source>
</evidence>
<feature type="transmembrane region" description="Helical" evidence="7">
    <location>
        <begin position="150"/>
        <end position="169"/>
    </location>
</feature>
<dbReference type="InterPro" id="IPR051679">
    <property type="entry name" value="DASS-Related_Transporters"/>
</dbReference>
<evidence type="ECO:0000256" key="4">
    <source>
        <dbReference type="ARBA" id="ARBA00022737"/>
    </source>
</evidence>
<feature type="transmembrane region" description="Helical" evidence="7">
    <location>
        <begin position="189"/>
        <end position="209"/>
    </location>
</feature>
<dbReference type="EMBL" id="JADEVV010000036">
    <property type="protein sequence ID" value="MBE9254665.1"/>
    <property type="molecule type" value="Genomic_DNA"/>
</dbReference>